<evidence type="ECO:0000256" key="2">
    <source>
        <dbReference type="SAM" id="Phobius"/>
    </source>
</evidence>
<proteinExistence type="predicted"/>
<dbReference type="RefSeq" id="WP_115849787.1">
    <property type="nucleotide sequence ID" value="NZ_QTUC01000001.1"/>
</dbReference>
<feature type="region of interest" description="Disordered" evidence="1">
    <location>
        <begin position="1"/>
        <end position="30"/>
    </location>
</feature>
<dbReference type="OrthoDB" id="3831145at2"/>
<dbReference type="EMBL" id="QTUC01000001">
    <property type="protein sequence ID" value="REF36103.1"/>
    <property type="molecule type" value="Genomic_DNA"/>
</dbReference>
<keyword evidence="2" id="KW-1133">Transmembrane helix</keyword>
<feature type="transmembrane region" description="Helical" evidence="2">
    <location>
        <begin position="94"/>
        <end position="116"/>
    </location>
</feature>
<gene>
    <name evidence="3" type="ORF">DFJ64_1501</name>
</gene>
<dbReference type="AlphaFoldDB" id="A0A3D9V5X8"/>
<evidence type="ECO:0000256" key="1">
    <source>
        <dbReference type="SAM" id="MobiDB-lite"/>
    </source>
</evidence>
<protein>
    <submittedName>
        <fullName evidence="3">Uncharacterized protein</fullName>
    </submittedName>
</protein>
<sequence length="178" mass="19178">MTEWKPPEDDRPDKSSLPPMPVWPESEDDAVPITEKPTTVRVAVILMYVGAALSALVPLSAFGSRSQLRPAAEQALRAQGRPAGAEEVEALTNAMLTSIVVFGLIMVAVWVFMAVMNGRGKPWARATASVLAVLNVFFNILGLSWLGLALIVVGVVSAALLWVPASRPWFESARRISV</sequence>
<evidence type="ECO:0000313" key="3">
    <source>
        <dbReference type="EMBL" id="REF36103.1"/>
    </source>
</evidence>
<keyword evidence="2" id="KW-0812">Transmembrane</keyword>
<name>A0A3D9V5X8_THECX</name>
<reference evidence="3 4" key="1">
    <citation type="submission" date="2018-08" db="EMBL/GenBank/DDBJ databases">
        <title>Sequencing the genomes of 1000 actinobacteria strains.</title>
        <authorList>
            <person name="Klenk H.-P."/>
        </authorList>
    </citation>
    <scope>NUCLEOTIDE SEQUENCE [LARGE SCALE GENOMIC DNA]</scope>
    <source>
        <strain evidence="3 4">DSM 22891</strain>
    </source>
</reference>
<keyword evidence="4" id="KW-1185">Reference proteome</keyword>
<feature type="compositionally biased region" description="Basic and acidic residues" evidence="1">
    <location>
        <begin position="1"/>
        <end position="14"/>
    </location>
</feature>
<accession>A0A3D9V5X8</accession>
<dbReference type="Proteomes" id="UP000256485">
    <property type="component" value="Unassembled WGS sequence"/>
</dbReference>
<organism evidence="3 4">
    <name type="scientific">Thermasporomyces composti</name>
    <dbReference type="NCBI Taxonomy" id="696763"/>
    <lineage>
        <taxon>Bacteria</taxon>
        <taxon>Bacillati</taxon>
        <taxon>Actinomycetota</taxon>
        <taxon>Actinomycetes</taxon>
        <taxon>Propionibacteriales</taxon>
        <taxon>Nocardioidaceae</taxon>
        <taxon>Thermasporomyces</taxon>
    </lineage>
</organism>
<keyword evidence="2" id="KW-0472">Membrane</keyword>
<comment type="caution">
    <text evidence="3">The sequence shown here is derived from an EMBL/GenBank/DDBJ whole genome shotgun (WGS) entry which is preliminary data.</text>
</comment>
<feature type="transmembrane region" description="Helical" evidence="2">
    <location>
        <begin position="147"/>
        <end position="165"/>
    </location>
</feature>
<evidence type="ECO:0000313" key="4">
    <source>
        <dbReference type="Proteomes" id="UP000256485"/>
    </source>
</evidence>
<feature type="transmembrane region" description="Helical" evidence="2">
    <location>
        <begin position="42"/>
        <end position="62"/>
    </location>
</feature>